<sequence length="87" mass="9761">MDSVCSNVIAREGIQTVAVENHCNFSRNSDLCICVVTWNMNGQVSYEDLVELIGSNRKFDLLIVGLQEVPRNNIARLLKRAVAETHE</sequence>
<accession>A0AAP0MNB5</accession>
<dbReference type="Proteomes" id="UP001428341">
    <property type="component" value="Unassembled WGS sequence"/>
</dbReference>
<dbReference type="AlphaFoldDB" id="A0AAP0MNB5"/>
<evidence type="ECO:0000313" key="2">
    <source>
        <dbReference type="Proteomes" id="UP001428341"/>
    </source>
</evidence>
<gene>
    <name evidence="1" type="ORF">WN944_008658</name>
</gene>
<dbReference type="Gene3D" id="3.60.10.10">
    <property type="entry name" value="Endonuclease/exonuclease/phosphatase"/>
    <property type="match status" value="1"/>
</dbReference>
<proteinExistence type="predicted"/>
<dbReference type="InterPro" id="IPR036691">
    <property type="entry name" value="Endo/exonu/phosph_ase_sf"/>
</dbReference>
<comment type="caution">
    <text evidence="1">The sequence shown here is derived from an EMBL/GenBank/DDBJ whole genome shotgun (WGS) entry which is preliminary data.</text>
</comment>
<organism evidence="1 2">
    <name type="scientific">Citrus x changshan-huyou</name>
    <dbReference type="NCBI Taxonomy" id="2935761"/>
    <lineage>
        <taxon>Eukaryota</taxon>
        <taxon>Viridiplantae</taxon>
        <taxon>Streptophyta</taxon>
        <taxon>Embryophyta</taxon>
        <taxon>Tracheophyta</taxon>
        <taxon>Spermatophyta</taxon>
        <taxon>Magnoliopsida</taxon>
        <taxon>eudicotyledons</taxon>
        <taxon>Gunneridae</taxon>
        <taxon>Pentapetalae</taxon>
        <taxon>rosids</taxon>
        <taxon>malvids</taxon>
        <taxon>Sapindales</taxon>
        <taxon>Rutaceae</taxon>
        <taxon>Aurantioideae</taxon>
        <taxon>Citrus</taxon>
    </lineage>
</organism>
<keyword evidence="2" id="KW-1185">Reference proteome</keyword>
<dbReference type="SUPFAM" id="SSF56219">
    <property type="entry name" value="DNase I-like"/>
    <property type="match status" value="1"/>
</dbReference>
<evidence type="ECO:0000313" key="1">
    <source>
        <dbReference type="EMBL" id="KAK9216648.1"/>
    </source>
</evidence>
<protein>
    <submittedName>
        <fullName evidence="1">Uncharacterized protein</fullName>
    </submittedName>
</protein>
<reference evidence="1 2" key="1">
    <citation type="submission" date="2024-05" db="EMBL/GenBank/DDBJ databases">
        <title>Haplotype-resolved chromosome-level genome assembly of Huyou (Citrus changshanensis).</title>
        <authorList>
            <person name="Miao C."/>
            <person name="Chen W."/>
            <person name="Wu Y."/>
            <person name="Wang L."/>
            <person name="Zhao S."/>
            <person name="Grierson D."/>
            <person name="Xu C."/>
            <person name="Chen K."/>
        </authorList>
    </citation>
    <scope>NUCLEOTIDE SEQUENCE [LARGE SCALE GENOMIC DNA]</scope>
    <source>
        <strain evidence="1">01-14</strain>
        <tissue evidence="1">Leaf</tissue>
    </source>
</reference>
<name>A0AAP0MNB5_9ROSI</name>
<dbReference type="EMBL" id="JBCGBO010000003">
    <property type="protein sequence ID" value="KAK9216648.1"/>
    <property type="molecule type" value="Genomic_DNA"/>
</dbReference>